<evidence type="ECO:0000313" key="1">
    <source>
        <dbReference type="EMBL" id="QSI76508.1"/>
    </source>
</evidence>
<accession>A0ABX7M421</accession>
<gene>
    <name evidence="1" type="ORF">JY500_18930</name>
</gene>
<name>A0ABX7M421_9RHOO</name>
<dbReference type="RefSeq" id="WP_206254173.1">
    <property type="nucleotide sequence ID" value="NZ_CP071060.1"/>
</dbReference>
<proteinExistence type="predicted"/>
<protein>
    <submittedName>
        <fullName evidence="1">Uncharacterized protein</fullName>
    </submittedName>
</protein>
<sequence length="70" mass="7601">MDFHPPQSADAVKGLILALNVLEGMNTSRQILFSQDEAVWFTEAKNYVDGLRGELEDGDEGPGGPPIIKT</sequence>
<reference evidence="1 2" key="1">
    <citation type="submission" date="2021-02" db="EMBL/GenBank/DDBJ databases">
        <title>Niveibacterium changnyeongensis HC41.</title>
        <authorList>
            <person name="Kang M."/>
        </authorList>
    </citation>
    <scope>NUCLEOTIDE SEQUENCE [LARGE SCALE GENOMIC DNA]</scope>
    <source>
        <strain evidence="1 2">HC41</strain>
    </source>
</reference>
<dbReference type="Proteomes" id="UP000663570">
    <property type="component" value="Chromosome"/>
</dbReference>
<evidence type="ECO:0000313" key="2">
    <source>
        <dbReference type="Proteomes" id="UP000663570"/>
    </source>
</evidence>
<organism evidence="1 2">
    <name type="scientific">Niveibacterium microcysteis</name>
    <dbReference type="NCBI Taxonomy" id="2811415"/>
    <lineage>
        <taxon>Bacteria</taxon>
        <taxon>Pseudomonadati</taxon>
        <taxon>Pseudomonadota</taxon>
        <taxon>Betaproteobacteria</taxon>
        <taxon>Rhodocyclales</taxon>
        <taxon>Rhodocyclaceae</taxon>
        <taxon>Niveibacterium</taxon>
    </lineage>
</organism>
<dbReference type="EMBL" id="CP071060">
    <property type="protein sequence ID" value="QSI76508.1"/>
    <property type="molecule type" value="Genomic_DNA"/>
</dbReference>
<keyword evidence="2" id="KW-1185">Reference proteome</keyword>